<organism evidence="1 2">
    <name type="scientific">Candidatus Scalindua arabica</name>
    <dbReference type="NCBI Taxonomy" id="1127984"/>
    <lineage>
        <taxon>Bacteria</taxon>
        <taxon>Pseudomonadati</taxon>
        <taxon>Planctomycetota</taxon>
        <taxon>Candidatus Brocadiia</taxon>
        <taxon>Candidatus Brocadiales</taxon>
        <taxon>Candidatus Scalinduaceae</taxon>
        <taxon>Candidatus Scalindua</taxon>
    </lineage>
</organism>
<evidence type="ECO:0000313" key="1">
    <source>
        <dbReference type="EMBL" id="MBS1258761.1"/>
    </source>
</evidence>
<proteinExistence type="predicted"/>
<reference evidence="1" key="1">
    <citation type="journal article" date="2021" name="ISME J.">
        <title>Fine-scale metabolic discontinuity in a stratified prokaryote microbiome of a Red Sea deep halocline.</title>
        <authorList>
            <person name="Michoud G."/>
            <person name="Ngugi D.K."/>
            <person name="Barozzi A."/>
            <person name="Merlino G."/>
            <person name="Calleja M.L."/>
            <person name="Delgado-Huertas A."/>
            <person name="Moran X.A.G."/>
            <person name="Daffonchio D."/>
        </authorList>
    </citation>
    <scope>NUCLEOTIDE SEQUENCE</scope>
    <source>
        <strain evidence="1">SuakinDeep_MAG55_1</strain>
    </source>
</reference>
<accession>A0A941W5D5</accession>
<sequence length="87" mass="9587">MKVIVSSIIFYSLLTAIAAIKQRIEETIPNTKTILGIAEEETNLPITKPANTNFPKSESMFESVALCLLCHSCNLTLFLLSSSKKLN</sequence>
<comment type="caution">
    <text evidence="1">The sequence shown here is derived from an EMBL/GenBank/DDBJ whole genome shotgun (WGS) entry which is preliminary data.</text>
</comment>
<protein>
    <submittedName>
        <fullName evidence="1">Uncharacterized protein</fullName>
    </submittedName>
</protein>
<dbReference type="Proteomes" id="UP000722750">
    <property type="component" value="Unassembled WGS sequence"/>
</dbReference>
<dbReference type="AlphaFoldDB" id="A0A941W5D5"/>
<dbReference type="EMBL" id="JAANXD010000074">
    <property type="protein sequence ID" value="MBS1258761.1"/>
    <property type="molecule type" value="Genomic_DNA"/>
</dbReference>
<gene>
    <name evidence="1" type="ORF">MAG551_01823</name>
</gene>
<name>A0A941W5D5_9BACT</name>
<evidence type="ECO:0000313" key="2">
    <source>
        <dbReference type="Proteomes" id="UP000722750"/>
    </source>
</evidence>